<feature type="region of interest" description="Disordered" evidence="1">
    <location>
        <begin position="1"/>
        <end position="118"/>
    </location>
</feature>
<reference evidence="2 3" key="1">
    <citation type="submission" date="2015-08" db="EMBL/GenBank/DDBJ databases">
        <title>Emmonsia species relationships and genome sequence.</title>
        <authorList>
            <person name="Cuomo C.A."/>
            <person name="Schwartz I.S."/>
            <person name="Kenyon C."/>
            <person name="De Hoog G.S."/>
            <person name="Govender N.P."/>
            <person name="Botha A."/>
            <person name="Moreno L."/>
            <person name="De Vries M."/>
            <person name="Munoz J.F."/>
            <person name="Stielow J.B."/>
        </authorList>
    </citation>
    <scope>NUCLEOTIDE SEQUENCE [LARGE SCALE GENOMIC DNA]</scope>
    <source>
        <strain evidence="2 3">EI222</strain>
    </source>
</reference>
<proteinExistence type="predicted"/>
<feature type="compositionally biased region" description="Basic and acidic residues" evidence="1">
    <location>
        <begin position="61"/>
        <end position="74"/>
    </location>
</feature>
<feature type="compositionally biased region" description="Polar residues" evidence="1">
    <location>
        <begin position="36"/>
        <end position="48"/>
    </location>
</feature>
<gene>
    <name evidence="2" type="ORF">ACJ73_00302</name>
</gene>
<dbReference type="EMBL" id="LGTZ01000020">
    <property type="protein sequence ID" value="OJD28283.1"/>
    <property type="molecule type" value="Genomic_DNA"/>
</dbReference>
<evidence type="ECO:0000313" key="3">
    <source>
        <dbReference type="Proteomes" id="UP000242791"/>
    </source>
</evidence>
<feature type="compositionally biased region" description="Acidic residues" evidence="1">
    <location>
        <begin position="12"/>
        <end position="35"/>
    </location>
</feature>
<organism evidence="2 3">
    <name type="scientific">Blastomyces percursus</name>
    <dbReference type="NCBI Taxonomy" id="1658174"/>
    <lineage>
        <taxon>Eukaryota</taxon>
        <taxon>Fungi</taxon>
        <taxon>Dikarya</taxon>
        <taxon>Ascomycota</taxon>
        <taxon>Pezizomycotina</taxon>
        <taxon>Eurotiomycetes</taxon>
        <taxon>Eurotiomycetidae</taxon>
        <taxon>Onygenales</taxon>
        <taxon>Ajellomycetaceae</taxon>
        <taxon>Blastomyces</taxon>
    </lineage>
</organism>
<protein>
    <submittedName>
        <fullName evidence="2">Uncharacterized protein</fullName>
    </submittedName>
</protein>
<dbReference type="Proteomes" id="UP000242791">
    <property type="component" value="Unassembled WGS sequence"/>
</dbReference>
<evidence type="ECO:0000313" key="2">
    <source>
        <dbReference type="EMBL" id="OJD28283.1"/>
    </source>
</evidence>
<name>A0A1J9R7B5_9EURO</name>
<comment type="caution">
    <text evidence="2">The sequence shown here is derived from an EMBL/GenBank/DDBJ whole genome shotgun (WGS) entry which is preliminary data.</text>
</comment>
<evidence type="ECO:0000256" key="1">
    <source>
        <dbReference type="SAM" id="MobiDB-lite"/>
    </source>
</evidence>
<dbReference type="OrthoDB" id="10522436at2759"/>
<dbReference type="VEuPathDB" id="FungiDB:ACJ73_00302"/>
<feature type="compositionally biased region" description="Polar residues" evidence="1">
    <location>
        <begin position="80"/>
        <end position="90"/>
    </location>
</feature>
<dbReference type="AlphaFoldDB" id="A0A1J9R7B5"/>
<sequence length="118" mass="12875">MDMAAIEMMDIGYDEGGDYSYDEPYNDSESCDTEDYTGSSYNRNNSPSYDYGTDGASEGNGPRDAEEYPRKELEVDSDEATYSSGSSCDGSLQAEAESSYRHASVPSGSPYRSTRWGG</sequence>
<accession>A0A1J9R7B5</accession>
<keyword evidence="3" id="KW-1185">Reference proteome</keyword>